<proteinExistence type="predicted"/>
<dbReference type="GO" id="GO:0005524">
    <property type="term" value="F:ATP binding"/>
    <property type="evidence" value="ECO:0007669"/>
    <property type="project" value="InterPro"/>
</dbReference>
<accession>A0A3P1V8R7</accession>
<gene>
    <name evidence="4" type="ORF">EII10_05570</name>
</gene>
<dbReference type="Pfam" id="PF13304">
    <property type="entry name" value="AAA_21"/>
    <property type="match status" value="2"/>
</dbReference>
<keyword evidence="1" id="KW-0742">SOS response</keyword>
<dbReference type="PANTHER" id="PTHR32182:SF22">
    <property type="entry name" value="ATP-DEPENDENT ENDONUCLEASE, OLD FAMILY-RELATED"/>
    <property type="match status" value="1"/>
</dbReference>
<dbReference type="GO" id="GO:0009432">
    <property type="term" value="P:SOS response"/>
    <property type="evidence" value="ECO:0007669"/>
    <property type="project" value="UniProtKB-KW"/>
</dbReference>
<dbReference type="InterPro" id="IPR003959">
    <property type="entry name" value="ATPase_AAA_core"/>
</dbReference>
<dbReference type="GO" id="GO:0016887">
    <property type="term" value="F:ATP hydrolysis activity"/>
    <property type="evidence" value="ECO:0007669"/>
    <property type="project" value="InterPro"/>
</dbReference>
<dbReference type="PANTHER" id="PTHR32182">
    <property type="entry name" value="DNA REPLICATION AND REPAIR PROTEIN RECF"/>
    <property type="match status" value="1"/>
</dbReference>
<dbReference type="AlphaFoldDB" id="A0A3P1V8R7"/>
<evidence type="ECO:0000313" key="5">
    <source>
        <dbReference type="Proteomes" id="UP000271272"/>
    </source>
</evidence>
<dbReference type="EMBL" id="RQZC01000005">
    <property type="protein sequence ID" value="RRD29765.1"/>
    <property type="molecule type" value="Genomic_DNA"/>
</dbReference>
<evidence type="ECO:0000313" key="4">
    <source>
        <dbReference type="EMBL" id="RRD29765.1"/>
    </source>
</evidence>
<feature type="region of interest" description="Disordered" evidence="2">
    <location>
        <begin position="426"/>
        <end position="457"/>
    </location>
</feature>
<dbReference type="GO" id="GO:0000731">
    <property type="term" value="P:DNA synthesis involved in DNA repair"/>
    <property type="evidence" value="ECO:0007669"/>
    <property type="project" value="TreeGrafter"/>
</dbReference>
<name>A0A3P1V8R7_9ACTO</name>
<dbReference type="GO" id="GO:0006302">
    <property type="term" value="P:double-strand break repair"/>
    <property type="evidence" value="ECO:0007669"/>
    <property type="project" value="TreeGrafter"/>
</dbReference>
<dbReference type="OrthoDB" id="104167at2"/>
<protein>
    <recommendedName>
        <fullName evidence="3">ATPase AAA-type core domain-containing protein</fullName>
    </recommendedName>
</protein>
<dbReference type="SUPFAM" id="SSF52540">
    <property type="entry name" value="P-loop containing nucleoside triphosphate hydrolases"/>
    <property type="match status" value="1"/>
</dbReference>
<reference evidence="4 5" key="1">
    <citation type="submission" date="2018-11" db="EMBL/GenBank/DDBJ databases">
        <title>Genomes From Bacteria Associated with the Canine Oral Cavity: a Test Case for Automated Genome-Based Taxonomic Assignment.</title>
        <authorList>
            <person name="Coil D.A."/>
            <person name="Jospin G."/>
            <person name="Darling A.E."/>
            <person name="Wallis C."/>
            <person name="Davis I.J."/>
            <person name="Harris S."/>
            <person name="Eisen J.A."/>
            <person name="Holcombe L.J."/>
            <person name="O'Flynn C."/>
        </authorList>
    </citation>
    <scope>NUCLEOTIDE SEQUENCE [LARGE SCALE GENOMIC DNA]</scope>
    <source>
        <strain evidence="4 5">OH5050</strain>
    </source>
</reference>
<dbReference type="Proteomes" id="UP000271272">
    <property type="component" value="Unassembled WGS sequence"/>
</dbReference>
<evidence type="ECO:0000259" key="3">
    <source>
        <dbReference type="Pfam" id="PF13304"/>
    </source>
</evidence>
<sequence length="476" mass="51780">MLTRFEVSGFKNLRDVAVDLGPFTCIAGPNGVGKSNLFDAIAFLGSLADHSFNDAIASVRSVPGQRGTQESVLSAAVLSGEENLRLAAEVIIPGSVRDVRGRQVRLRHTYLRYEVELGVDTGYQGKRAAPIRLIEESIVSATRPPACPALVDAVKVSRSKETYIETDPQIPVSHDEEGEPTAREPGAFLYDRGMEESLGPFGDMGFMYNPDEYFFFRDLDRTVLSQSRAGTVPGQVAAQLRSWRFLALEPSLIRAADSIDQTGRLADSGAHLPAALNARVEERGAQVYDDLRHALGDLLDLRHLEVIRNGDFLELRAQVGEGPELPARALSDGSLRLLVLGALATGIDGAGAVFIEEPENGVHPARLHALLDLLRSMAGPRQDGQEERGQVVINTHSPYVVQGVMEADPEDVLCAVSWRRRSDTGEVTTSTSFHPLPGTWRAADREGPGGERRIQPVSSTELIDFLESPVMAEDEQ</sequence>
<evidence type="ECO:0000256" key="1">
    <source>
        <dbReference type="ARBA" id="ARBA00023236"/>
    </source>
</evidence>
<keyword evidence="1" id="KW-0227">DNA damage</keyword>
<dbReference type="Gene3D" id="3.40.50.300">
    <property type="entry name" value="P-loop containing nucleotide triphosphate hydrolases"/>
    <property type="match status" value="2"/>
</dbReference>
<feature type="compositionally biased region" description="Basic and acidic residues" evidence="2">
    <location>
        <begin position="442"/>
        <end position="454"/>
    </location>
</feature>
<dbReference type="RefSeq" id="WP_124933499.1">
    <property type="nucleotide sequence ID" value="NZ_JAGFOU010000012.1"/>
</dbReference>
<feature type="domain" description="ATPase AAA-type core" evidence="3">
    <location>
        <begin position="261"/>
        <end position="401"/>
    </location>
</feature>
<organism evidence="4 5">
    <name type="scientific">Actinomyces bowdenii</name>
    <dbReference type="NCBI Taxonomy" id="131109"/>
    <lineage>
        <taxon>Bacteria</taxon>
        <taxon>Bacillati</taxon>
        <taxon>Actinomycetota</taxon>
        <taxon>Actinomycetes</taxon>
        <taxon>Actinomycetales</taxon>
        <taxon>Actinomycetaceae</taxon>
        <taxon>Actinomyces</taxon>
    </lineage>
</organism>
<dbReference type="InterPro" id="IPR027417">
    <property type="entry name" value="P-loop_NTPase"/>
</dbReference>
<evidence type="ECO:0000256" key="2">
    <source>
        <dbReference type="SAM" id="MobiDB-lite"/>
    </source>
</evidence>
<feature type="domain" description="ATPase AAA-type core" evidence="3">
    <location>
        <begin position="23"/>
        <end position="62"/>
    </location>
</feature>
<keyword evidence="5" id="KW-1185">Reference proteome</keyword>
<comment type="caution">
    <text evidence="4">The sequence shown here is derived from an EMBL/GenBank/DDBJ whole genome shotgun (WGS) entry which is preliminary data.</text>
</comment>